<evidence type="ECO:0000256" key="1">
    <source>
        <dbReference type="SAM" id="MobiDB-lite"/>
    </source>
</evidence>
<feature type="region of interest" description="Disordered" evidence="1">
    <location>
        <begin position="19"/>
        <end position="38"/>
    </location>
</feature>
<protein>
    <submittedName>
        <fullName evidence="2">Uncharacterized protein</fullName>
    </submittedName>
</protein>
<evidence type="ECO:0000313" key="3">
    <source>
        <dbReference type="Proteomes" id="UP000324222"/>
    </source>
</evidence>
<reference evidence="2 3" key="1">
    <citation type="submission" date="2019-05" db="EMBL/GenBank/DDBJ databases">
        <title>Another draft genome of Portunus trituberculatus and its Hox gene families provides insights of decapod evolution.</title>
        <authorList>
            <person name="Jeong J.-H."/>
            <person name="Song I."/>
            <person name="Kim S."/>
            <person name="Choi T."/>
            <person name="Kim D."/>
            <person name="Ryu S."/>
            <person name="Kim W."/>
        </authorList>
    </citation>
    <scope>NUCLEOTIDE SEQUENCE [LARGE SCALE GENOMIC DNA]</scope>
    <source>
        <tissue evidence="2">Muscle</tissue>
    </source>
</reference>
<dbReference type="EMBL" id="VSRR010007435">
    <property type="protein sequence ID" value="MPC46882.1"/>
    <property type="molecule type" value="Genomic_DNA"/>
</dbReference>
<name>A0A5B7FK94_PORTR</name>
<organism evidence="2 3">
    <name type="scientific">Portunus trituberculatus</name>
    <name type="common">Swimming crab</name>
    <name type="synonym">Neptunus trituberculatus</name>
    <dbReference type="NCBI Taxonomy" id="210409"/>
    <lineage>
        <taxon>Eukaryota</taxon>
        <taxon>Metazoa</taxon>
        <taxon>Ecdysozoa</taxon>
        <taxon>Arthropoda</taxon>
        <taxon>Crustacea</taxon>
        <taxon>Multicrustacea</taxon>
        <taxon>Malacostraca</taxon>
        <taxon>Eumalacostraca</taxon>
        <taxon>Eucarida</taxon>
        <taxon>Decapoda</taxon>
        <taxon>Pleocyemata</taxon>
        <taxon>Brachyura</taxon>
        <taxon>Eubrachyura</taxon>
        <taxon>Portunoidea</taxon>
        <taxon>Portunidae</taxon>
        <taxon>Portuninae</taxon>
        <taxon>Portunus</taxon>
    </lineage>
</organism>
<evidence type="ECO:0000313" key="2">
    <source>
        <dbReference type="EMBL" id="MPC46882.1"/>
    </source>
</evidence>
<feature type="region of interest" description="Disordered" evidence="1">
    <location>
        <begin position="56"/>
        <end position="85"/>
    </location>
</feature>
<comment type="caution">
    <text evidence="2">The sequence shown here is derived from an EMBL/GenBank/DDBJ whole genome shotgun (WGS) entry which is preliminary data.</text>
</comment>
<dbReference type="Proteomes" id="UP000324222">
    <property type="component" value="Unassembled WGS sequence"/>
</dbReference>
<keyword evidence="3" id="KW-1185">Reference proteome</keyword>
<dbReference type="AlphaFoldDB" id="A0A5B7FK94"/>
<accession>A0A5B7FK94</accession>
<proteinExistence type="predicted"/>
<feature type="compositionally biased region" description="Basic and acidic residues" evidence="1">
    <location>
        <begin position="23"/>
        <end position="32"/>
    </location>
</feature>
<sequence length="170" mass="19042">MGKQARGNFRDVASYSSLQLRSAKGDTKEETQRTQFSSDVWKGRAALLTLATLQRYTRGDEDGDPEEAGAREASNGTTLSTPTQPFSNQAAAEIPVRHYGVKRVLPSRCLILASSLHPFITSSRVRCCYRHDSVPAHLKPRSFPIPSQRPNLHYLLQILVLSYRQFPVQN</sequence>
<feature type="compositionally biased region" description="Polar residues" evidence="1">
    <location>
        <begin position="74"/>
        <end position="85"/>
    </location>
</feature>
<gene>
    <name evidence="2" type="ORF">E2C01_040612</name>
</gene>